<organism evidence="1 2">
    <name type="scientific">Herbinix luporum</name>
    <dbReference type="NCBI Taxonomy" id="1679721"/>
    <lineage>
        <taxon>Bacteria</taxon>
        <taxon>Bacillati</taxon>
        <taxon>Bacillota</taxon>
        <taxon>Clostridia</taxon>
        <taxon>Lachnospirales</taxon>
        <taxon>Lachnospiraceae</taxon>
        <taxon>Herbinix</taxon>
    </lineage>
</organism>
<dbReference type="OrthoDB" id="9921360at2"/>
<dbReference type="Proteomes" id="UP000196053">
    <property type="component" value="Chromosome I"/>
</dbReference>
<accession>A0A0K8J3I2</accession>
<proteinExistence type="predicted"/>
<reference evidence="2" key="1">
    <citation type="submission" date="2015-09" db="EMBL/GenBank/DDBJ databases">
        <authorList>
            <person name="Wibberg D."/>
        </authorList>
    </citation>
    <scope>NUCLEOTIDE SEQUENCE [LARGE SCALE GENOMIC DNA]</scope>
    <source>
        <strain evidence="2">SD1D</strain>
    </source>
</reference>
<dbReference type="KEGG" id="hsd:SD1D_0615"/>
<dbReference type="RefSeq" id="WP_058257559.1">
    <property type="nucleotide sequence ID" value="NZ_DUPS01000033.1"/>
</dbReference>
<dbReference type="AlphaFoldDB" id="A0A0K8J3I2"/>
<protein>
    <submittedName>
        <fullName evidence="1">Uncharacterized protein</fullName>
    </submittedName>
</protein>
<sequence>MMNFSGFIDTGSQFNGGMSDSSITHFYLNNKSEIEKRLDGLDEDTRQEVQKHLDEFSTVEQMEMFIKQKTSGGDQII</sequence>
<keyword evidence="2" id="KW-1185">Reference proteome</keyword>
<gene>
    <name evidence="1" type="ORF">SD1D_0615</name>
</gene>
<name>A0A0K8J3I2_9FIRM</name>
<evidence type="ECO:0000313" key="1">
    <source>
        <dbReference type="EMBL" id="CUH92166.1"/>
    </source>
</evidence>
<dbReference type="EMBL" id="LN879430">
    <property type="protein sequence ID" value="CUH92166.1"/>
    <property type="molecule type" value="Genomic_DNA"/>
</dbReference>
<evidence type="ECO:0000313" key="2">
    <source>
        <dbReference type="Proteomes" id="UP000196053"/>
    </source>
</evidence>